<protein>
    <submittedName>
        <fullName evidence="2">Uncharacterized protein</fullName>
    </submittedName>
</protein>
<accession>A0ABR3G6E8</accession>
<feature type="compositionally biased region" description="Acidic residues" evidence="1">
    <location>
        <begin position="251"/>
        <end position="269"/>
    </location>
</feature>
<proteinExistence type="predicted"/>
<evidence type="ECO:0000256" key="1">
    <source>
        <dbReference type="SAM" id="MobiDB-lite"/>
    </source>
</evidence>
<dbReference type="EMBL" id="JBBBZM010000240">
    <property type="protein sequence ID" value="KAL0631504.1"/>
    <property type="molecule type" value="Genomic_DNA"/>
</dbReference>
<feature type="region of interest" description="Disordered" evidence="1">
    <location>
        <begin position="246"/>
        <end position="389"/>
    </location>
</feature>
<gene>
    <name evidence="2" type="ORF">Q9L58_009626</name>
</gene>
<feature type="compositionally biased region" description="Polar residues" evidence="1">
    <location>
        <begin position="310"/>
        <end position="320"/>
    </location>
</feature>
<evidence type="ECO:0000313" key="3">
    <source>
        <dbReference type="Proteomes" id="UP001447188"/>
    </source>
</evidence>
<organism evidence="2 3">
    <name type="scientific">Discina gigas</name>
    <dbReference type="NCBI Taxonomy" id="1032678"/>
    <lineage>
        <taxon>Eukaryota</taxon>
        <taxon>Fungi</taxon>
        <taxon>Dikarya</taxon>
        <taxon>Ascomycota</taxon>
        <taxon>Pezizomycotina</taxon>
        <taxon>Pezizomycetes</taxon>
        <taxon>Pezizales</taxon>
        <taxon>Discinaceae</taxon>
        <taxon>Discina</taxon>
    </lineage>
</organism>
<evidence type="ECO:0000313" key="2">
    <source>
        <dbReference type="EMBL" id="KAL0631504.1"/>
    </source>
</evidence>
<sequence>MATGCLPGRLYSLESVQLGRFVLDPKNPHQEHLDPFGLIPDAPEFLHNFRNDFKEEWKFCETMKLRPYLSLFSISYERKNTGIGILRAPRATTYDLKNPREWFERACCELETRKFLENENNNRRKVYLIVGVRTVFNGSLVKGTTWKKGQVVRGEAPMPHMGGVVAGAAATGLAVAQSTGEDQEIAFIGPGEQVFAIVFRKVKFKWLSQKTVDNASIGVKNRWTAWWEWRGVDDGEEDDNNVLEASLTDASDLETSDDERSSEDDSSDDERDRSKEKYERTVEQSHVIPPDTSKGPSLTGLGESSEEIQETSGVQETSEVQEALKVGVKLEKSRANSQPPIETNHDRVGSPGTDSGYPQAHETPETNTEPEASIQLEPGFKPGASQYKN</sequence>
<feature type="compositionally biased region" description="Basic and acidic residues" evidence="1">
    <location>
        <begin position="270"/>
        <end position="283"/>
    </location>
</feature>
<comment type="caution">
    <text evidence="2">The sequence shown here is derived from an EMBL/GenBank/DDBJ whole genome shotgun (WGS) entry which is preliminary data.</text>
</comment>
<name>A0ABR3G6E8_9PEZI</name>
<keyword evidence="3" id="KW-1185">Reference proteome</keyword>
<dbReference type="Proteomes" id="UP001447188">
    <property type="component" value="Unassembled WGS sequence"/>
</dbReference>
<reference evidence="2 3" key="1">
    <citation type="submission" date="2024-02" db="EMBL/GenBank/DDBJ databases">
        <title>Discinaceae phylogenomics.</title>
        <authorList>
            <person name="Dirks A.C."/>
            <person name="James T.Y."/>
        </authorList>
    </citation>
    <scope>NUCLEOTIDE SEQUENCE [LARGE SCALE GENOMIC DNA]</scope>
    <source>
        <strain evidence="2 3">ACD0624</strain>
    </source>
</reference>